<keyword evidence="4 5" id="KW-0449">Lipoprotein</keyword>
<dbReference type="OrthoDB" id="6738456at2759"/>
<keyword evidence="3" id="KW-0472">Membrane</keyword>
<accession>A0A0R3U5P3</accession>
<reference evidence="7 8" key="1">
    <citation type="submission" date="2018-10" db="EMBL/GenBank/DDBJ databases">
        <authorList>
            <consortium name="Pathogen Informatics"/>
        </authorList>
    </citation>
    <scope>NUCLEOTIDE SEQUENCE [LARGE SCALE GENOMIC DNA]</scope>
</reference>
<feature type="lipid moiety-binding region" description="Phosphatidylserine amidated glycine; alternate" evidence="5">
    <location>
        <position position="121"/>
    </location>
</feature>
<dbReference type="Gene3D" id="3.10.20.90">
    <property type="entry name" value="Phosphatidylinositol 3-kinase Catalytic Subunit, Chain A, domain 1"/>
    <property type="match status" value="1"/>
</dbReference>
<evidence type="ECO:0008006" key="9">
    <source>
        <dbReference type="Google" id="ProtNLM"/>
    </source>
</evidence>
<dbReference type="AlphaFoldDB" id="A0A0R3U5P3"/>
<dbReference type="PANTHER" id="PTHR10969">
    <property type="entry name" value="MICROTUBULE-ASSOCIATED PROTEINS 1A/1B LIGHT CHAIN 3-RELATED"/>
    <property type="match status" value="1"/>
</dbReference>
<dbReference type="Pfam" id="PF02991">
    <property type="entry name" value="ATG8"/>
    <property type="match status" value="1"/>
</dbReference>
<dbReference type="GO" id="GO:0016020">
    <property type="term" value="C:membrane"/>
    <property type="evidence" value="ECO:0007669"/>
    <property type="project" value="UniProtKB-SubCell"/>
</dbReference>
<evidence type="ECO:0000256" key="6">
    <source>
        <dbReference type="RuleBase" id="RU004384"/>
    </source>
</evidence>
<sequence length="121" mass="14115">MKFAYKEENTFEARLQEGEKICKKYPKCVPVIVEKFPRANVSNLDKNKYIVPGDITVGQFYFLIRRRIQLKPEKALFFFVSNTIPPTSANMGALYEVCCLRVHRDLDKFLYIAYSDESVYG</sequence>
<gene>
    <name evidence="7" type="ORF">MCOS_LOCUS2054</name>
</gene>
<name>A0A0R3U5P3_MESCO</name>
<dbReference type="Proteomes" id="UP000267029">
    <property type="component" value="Unassembled WGS sequence"/>
</dbReference>
<evidence type="ECO:0000256" key="4">
    <source>
        <dbReference type="ARBA" id="ARBA00023288"/>
    </source>
</evidence>
<dbReference type="InterPro" id="IPR004241">
    <property type="entry name" value="Atg8-like"/>
</dbReference>
<evidence type="ECO:0000313" key="7">
    <source>
        <dbReference type="EMBL" id="VDD76051.1"/>
    </source>
</evidence>
<dbReference type="InterPro" id="IPR029071">
    <property type="entry name" value="Ubiquitin-like_domsf"/>
</dbReference>
<comment type="subcellular location">
    <subcellularLocation>
        <location evidence="1">Membrane</location>
    </subcellularLocation>
</comment>
<evidence type="ECO:0000256" key="2">
    <source>
        <dbReference type="ARBA" id="ARBA00007293"/>
    </source>
</evidence>
<keyword evidence="6" id="KW-0072">Autophagy</keyword>
<evidence type="ECO:0000256" key="3">
    <source>
        <dbReference type="ARBA" id="ARBA00023136"/>
    </source>
</evidence>
<proteinExistence type="inferred from homology"/>
<evidence type="ECO:0000256" key="5">
    <source>
        <dbReference type="PIRSR" id="PIRSR604241-50"/>
    </source>
</evidence>
<organism evidence="7 8">
    <name type="scientific">Mesocestoides corti</name>
    <name type="common">Flatworm</name>
    <dbReference type="NCBI Taxonomy" id="53468"/>
    <lineage>
        <taxon>Eukaryota</taxon>
        <taxon>Metazoa</taxon>
        <taxon>Spiralia</taxon>
        <taxon>Lophotrochozoa</taxon>
        <taxon>Platyhelminthes</taxon>
        <taxon>Cestoda</taxon>
        <taxon>Eucestoda</taxon>
        <taxon>Cyclophyllidea</taxon>
        <taxon>Mesocestoididae</taxon>
        <taxon>Mesocestoides</taxon>
    </lineage>
</organism>
<evidence type="ECO:0000256" key="1">
    <source>
        <dbReference type="ARBA" id="ARBA00004370"/>
    </source>
</evidence>
<keyword evidence="8" id="KW-1185">Reference proteome</keyword>
<protein>
    <recommendedName>
        <fullName evidence="9">Autophagy-related protein</fullName>
    </recommendedName>
</protein>
<comment type="similarity">
    <text evidence="2 6">Belongs to the ATG8 family.</text>
</comment>
<dbReference type="SUPFAM" id="SSF54236">
    <property type="entry name" value="Ubiquitin-like"/>
    <property type="match status" value="1"/>
</dbReference>
<evidence type="ECO:0000313" key="8">
    <source>
        <dbReference type="Proteomes" id="UP000267029"/>
    </source>
</evidence>
<dbReference type="GO" id="GO:0006914">
    <property type="term" value="P:autophagy"/>
    <property type="evidence" value="ECO:0007669"/>
    <property type="project" value="UniProtKB-KW"/>
</dbReference>
<dbReference type="STRING" id="53468.A0A0R3U5P3"/>
<dbReference type="EMBL" id="UXSR01000309">
    <property type="protein sequence ID" value="VDD76051.1"/>
    <property type="molecule type" value="Genomic_DNA"/>
</dbReference>